<protein>
    <submittedName>
        <fullName evidence="1">Uncharacterized protein</fullName>
    </submittedName>
</protein>
<reference evidence="1 2" key="1">
    <citation type="submission" date="2023-09" db="EMBL/GenBank/DDBJ databases">
        <title>Multi-omics analysis of a traditional fermented food reveals byproduct-associated fungal strains for waste-to-food upcycling.</title>
        <authorList>
            <consortium name="Lawrence Berkeley National Laboratory"/>
            <person name="Rekdal V.M."/>
            <person name="Villalobos-Escobedo J.M."/>
            <person name="Rodriguez-Valeron N."/>
            <person name="Garcia M.O."/>
            <person name="Vasquez D.P."/>
            <person name="Damayanti I."/>
            <person name="Sorensen P.M."/>
            <person name="Baidoo E.E."/>
            <person name="De Carvalho A.C."/>
            <person name="Riley R."/>
            <person name="Lipzen A."/>
            <person name="He G."/>
            <person name="Yan M."/>
            <person name="Haridas S."/>
            <person name="Daum C."/>
            <person name="Yoshinaga Y."/>
            <person name="Ng V."/>
            <person name="Grigoriev I.V."/>
            <person name="Munk R."/>
            <person name="Nuraida L."/>
            <person name="Wijaya C.H."/>
            <person name="Morales P.-C."/>
            <person name="Keasling J.D."/>
        </authorList>
    </citation>
    <scope>NUCLEOTIDE SEQUENCE [LARGE SCALE GENOMIC DNA]</scope>
    <source>
        <strain evidence="1 2">FGSC 2613</strain>
    </source>
</reference>
<name>A0ABR3DDV0_NEUIN</name>
<dbReference type="EMBL" id="JAVLET010000004">
    <property type="protein sequence ID" value="KAL0470822.1"/>
    <property type="molecule type" value="Genomic_DNA"/>
</dbReference>
<evidence type="ECO:0000313" key="1">
    <source>
        <dbReference type="EMBL" id="KAL0470822.1"/>
    </source>
</evidence>
<accession>A0ABR3DDV0</accession>
<organism evidence="1 2">
    <name type="scientific">Neurospora intermedia</name>
    <dbReference type="NCBI Taxonomy" id="5142"/>
    <lineage>
        <taxon>Eukaryota</taxon>
        <taxon>Fungi</taxon>
        <taxon>Dikarya</taxon>
        <taxon>Ascomycota</taxon>
        <taxon>Pezizomycotina</taxon>
        <taxon>Sordariomycetes</taxon>
        <taxon>Sordariomycetidae</taxon>
        <taxon>Sordariales</taxon>
        <taxon>Sordariaceae</taxon>
        <taxon>Neurospora</taxon>
    </lineage>
</organism>
<gene>
    <name evidence="1" type="ORF">QR685DRAFT_587897</name>
</gene>
<keyword evidence="2" id="KW-1185">Reference proteome</keyword>
<dbReference type="Proteomes" id="UP001451303">
    <property type="component" value="Unassembled WGS sequence"/>
</dbReference>
<comment type="caution">
    <text evidence="1">The sequence shown here is derived from an EMBL/GenBank/DDBJ whole genome shotgun (WGS) entry which is preliminary data.</text>
</comment>
<evidence type="ECO:0000313" key="2">
    <source>
        <dbReference type="Proteomes" id="UP001451303"/>
    </source>
</evidence>
<proteinExistence type="predicted"/>
<sequence>MRLNSGVLLDLWFRGCEGEQCGRLRSICQGTLVNSTSFPQAIFAPTFDWMPCIDSWSFILAEECGRWNDEAGTWGKTGRVAPKPKTFSGCDASVIKGCSNGHRPTLHRGVLSNVSHTECTHLGIVLRTTPELTSSSFVFSLRYSKPRRDCNLPTNTHCATSQGRQAER</sequence>